<feature type="chain" id="PRO_5035281403" description="F5/8 type C domain-containing protein" evidence="4">
    <location>
        <begin position="29"/>
        <end position="1517"/>
    </location>
</feature>
<reference evidence="6" key="1">
    <citation type="submission" date="2021-01" db="EMBL/GenBank/DDBJ databases">
        <title>Whole genome shotgun sequence of Rhizocola hellebori NBRC 109834.</title>
        <authorList>
            <person name="Komaki H."/>
            <person name="Tamura T."/>
        </authorList>
    </citation>
    <scope>NUCLEOTIDE SEQUENCE</scope>
    <source>
        <strain evidence="6">NBRC 109834</strain>
    </source>
</reference>
<sequence>MNIRLAPVLLALALVPAAFVSPPGTAHAAPSMPCEPTAASTPAALAHARRCLGRVEALDRRTETSQVFVHPDGSGTMETYAYPQRVKLRDGQWSSLDATLQRRADGSISPRASVVDSTFSGGGAAPLVVGKRGGNEVSLSWPSALPAPELSGNTATYPNVLPGVDLVVTATETGFGEVLVVRDRAAARNPALRKLSLGTQLKGLHWTEHDGALAAVDAQGRAMLVADAPRMWDSAAEPGERSTAAKPSKQAKTAPIAVSRSGDHLTLTPDVSLLDNPSAVFPLFLDPTISTPTWTMINSQFTTQSYWSYDKQDCPPEPGKGGAVYQTDCAKVGQAVGYTMDYRSMWQFSTADFVGLQITSTKFTIDLLHSSLCNNGTAWTQLRWVNAGLGSGTTWANNSGSWDSIDAGSSNADTCNQARKGTEFAGSRLQEIIEIAARDSWASVTWGLKGESETDSGDWKKFDAKTARLIVGVNHVPGVPTSLTTDNQACVTGSNRPFVKTATPALSAYLSDYEGQKLTASYEWARIRNDGSYGSFGAFTKTLVDPGHSEPINATAGVIEGGDEIVGAADWTRDGKTDVLVRDTGGVLYVLPGDRTVLKPRQQIATGMGGFTFAGWVDWDKDGYLDAVGRIDTTGELRLYVGGPSGWTGSYYVIGGGWGGYTFFGLADWDRDGHQDILARDPNGDEWLYPGESKRTVSGQARALIGAGWGGYTSFGTIDWDKDGSPDVIARDPSTGQLWLYLGSGTRSYYSGSPYRYEIGAGWAEYTAKVMPDFNGDGNADLIAQYLSERTWYSYPGSGARTSGGARSTIATLGLSDAVRYVWTARSHDGYAWSGTSALCEFEVDTTKPAVPTVIPDIYVEGQTRGSVGKTGRFTFSSSSDTKTFKWGWSDPPGNTLTPGTLGGSVSIDWTPQSGGLKTLYVKAIDRAGNEESKIFQFFVAAPTNAIARWRMNDVPADPPTPTVFVDDTGNGRTATVAGATLQQPGRIVGGQPSAGFDGDDNAATASSAIADTSKSFSVAAWVKLGDLATSHTVISQGGTSTSAFLLEYERAGQWKFTATSADSSTPGYAAAIARTLPRKDVWTHLVGQYDSAARELRIYVNGVLERAEPNVVMWDANGPTLLGGSSPQRWVGNLAEVQAWDRAITSDEVRALVNPDDAAWGSKVGLWHFDAGYDPSADSSAYGHDLNYQNGVTIPLGQSGQTGTGVQLDGVDDSMVTDGQVLHTDQSFTVSAWAKIANGADMTGNHQVLGQDGQLFSGFYLGYRNVSGTPRWSFAMKETDEVTAAWAAASSPTPLTVADQGVWTKLTASYNASTGAMTLHVNDALVATATRALAGWDATGSLSVGRAWWTSAAPGDFAHEVDHWAGNIDEVVAYQGLFVPNIALNRTATADSTCNADESAAKAVDGRWASSVDKWCSLGASKWLRIDLGTARPFRAITIRHAEQGGESTDSNTRDFTIEVSDDGAVWTTVATVTGNTRGLTDHPFATVTKRYVRLAVQTPAQSGNPAARIYEVEVY</sequence>
<evidence type="ECO:0000256" key="3">
    <source>
        <dbReference type="SAM" id="MobiDB-lite"/>
    </source>
</evidence>
<dbReference type="RefSeq" id="WP_203907832.1">
    <property type="nucleotide sequence ID" value="NZ_BONY01000010.1"/>
</dbReference>
<dbReference type="PROSITE" id="PS50022">
    <property type="entry name" value="FA58C_3"/>
    <property type="match status" value="1"/>
</dbReference>
<dbReference type="PANTHER" id="PTHR44103">
    <property type="entry name" value="PROPROTEIN CONVERTASE P"/>
    <property type="match status" value="1"/>
</dbReference>
<gene>
    <name evidence="6" type="ORF">Rhe02_19940</name>
</gene>
<dbReference type="InterPro" id="IPR000421">
    <property type="entry name" value="FA58C"/>
</dbReference>
<dbReference type="SMART" id="SM00560">
    <property type="entry name" value="LamGL"/>
    <property type="match status" value="2"/>
</dbReference>
<proteinExistence type="predicted"/>
<dbReference type="Gene3D" id="2.60.120.200">
    <property type="match status" value="2"/>
</dbReference>
<accession>A0A8J3VF98</accession>
<dbReference type="InterPro" id="IPR013320">
    <property type="entry name" value="ConA-like_dom_sf"/>
</dbReference>
<dbReference type="Pfam" id="PF13517">
    <property type="entry name" value="FG-GAP_3"/>
    <property type="match status" value="1"/>
</dbReference>
<feature type="domain" description="F5/8 type C" evidence="5">
    <location>
        <begin position="1371"/>
        <end position="1517"/>
    </location>
</feature>
<evidence type="ECO:0000256" key="1">
    <source>
        <dbReference type="ARBA" id="ARBA00022729"/>
    </source>
</evidence>
<dbReference type="InterPro" id="IPR013517">
    <property type="entry name" value="FG-GAP"/>
</dbReference>
<dbReference type="Gene3D" id="2.60.120.260">
    <property type="entry name" value="Galactose-binding domain-like"/>
    <property type="match status" value="1"/>
</dbReference>
<evidence type="ECO:0000259" key="5">
    <source>
        <dbReference type="PROSITE" id="PS50022"/>
    </source>
</evidence>
<evidence type="ECO:0000313" key="6">
    <source>
        <dbReference type="EMBL" id="GIH03927.1"/>
    </source>
</evidence>
<name>A0A8J3VF98_9ACTN</name>
<dbReference type="InterPro" id="IPR006558">
    <property type="entry name" value="LamG-like"/>
</dbReference>
<organism evidence="6 7">
    <name type="scientific">Rhizocola hellebori</name>
    <dbReference type="NCBI Taxonomy" id="1392758"/>
    <lineage>
        <taxon>Bacteria</taxon>
        <taxon>Bacillati</taxon>
        <taxon>Actinomycetota</taxon>
        <taxon>Actinomycetes</taxon>
        <taxon>Micromonosporales</taxon>
        <taxon>Micromonosporaceae</taxon>
        <taxon>Rhizocola</taxon>
    </lineage>
</organism>
<dbReference type="Pfam" id="PF13385">
    <property type="entry name" value="Laminin_G_3"/>
    <property type="match status" value="2"/>
</dbReference>
<dbReference type="PANTHER" id="PTHR44103:SF1">
    <property type="entry name" value="PROPROTEIN CONVERTASE P"/>
    <property type="match status" value="1"/>
</dbReference>
<dbReference type="EMBL" id="BONY01000010">
    <property type="protein sequence ID" value="GIH03927.1"/>
    <property type="molecule type" value="Genomic_DNA"/>
</dbReference>
<dbReference type="InterPro" id="IPR008979">
    <property type="entry name" value="Galactose-bd-like_sf"/>
</dbReference>
<keyword evidence="7" id="KW-1185">Reference proteome</keyword>
<evidence type="ECO:0000256" key="2">
    <source>
        <dbReference type="ARBA" id="ARBA00023157"/>
    </source>
</evidence>
<evidence type="ECO:0000313" key="7">
    <source>
        <dbReference type="Proteomes" id="UP000612899"/>
    </source>
</evidence>
<dbReference type="SUPFAM" id="SSF69318">
    <property type="entry name" value="Integrin alpha N-terminal domain"/>
    <property type="match status" value="1"/>
</dbReference>
<keyword evidence="1 4" id="KW-0732">Signal</keyword>
<dbReference type="SUPFAM" id="SSF49785">
    <property type="entry name" value="Galactose-binding domain-like"/>
    <property type="match status" value="1"/>
</dbReference>
<comment type="caution">
    <text evidence="6">The sequence shown here is derived from an EMBL/GenBank/DDBJ whole genome shotgun (WGS) entry which is preliminary data.</text>
</comment>
<dbReference type="Proteomes" id="UP000612899">
    <property type="component" value="Unassembled WGS sequence"/>
</dbReference>
<dbReference type="InterPro" id="IPR028994">
    <property type="entry name" value="Integrin_alpha_N"/>
</dbReference>
<keyword evidence="2" id="KW-1015">Disulfide bond</keyword>
<dbReference type="Pfam" id="PF00754">
    <property type="entry name" value="F5_F8_type_C"/>
    <property type="match status" value="1"/>
</dbReference>
<feature type="region of interest" description="Disordered" evidence="3">
    <location>
        <begin position="234"/>
        <end position="257"/>
    </location>
</feature>
<evidence type="ECO:0000256" key="4">
    <source>
        <dbReference type="SAM" id="SignalP"/>
    </source>
</evidence>
<protein>
    <recommendedName>
        <fullName evidence="5">F5/8 type C domain-containing protein</fullName>
    </recommendedName>
</protein>
<dbReference type="SUPFAM" id="SSF49899">
    <property type="entry name" value="Concanavalin A-like lectins/glucanases"/>
    <property type="match status" value="2"/>
</dbReference>
<feature type="signal peptide" evidence="4">
    <location>
        <begin position="1"/>
        <end position="28"/>
    </location>
</feature>